<feature type="domain" description="Major facilitator superfamily (MFS) profile" evidence="8">
    <location>
        <begin position="13"/>
        <end position="415"/>
    </location>
</feature>
<dbReference type="InterPro" id="IPR011701">
    <property type="entry name" value="MFS"/>
</dbReference>
<feature type="transmembrane region" description="Helical" evidence="7">
    <location>
        <begin position="48"/>
        <end position="70"/>
    </location>
</feature>
<dbReference type="PROSITE" id="PS50850">
    <property type="entry name" value="MFS"/>
    <property type="match status" value="1"/>
</dbReference>
<evidence type="ECO:0000256" key="5">
    <source>
        <dbReference type="ARBA" id="ARBA00022989"/>
    </source>
</evidence>
<feature type="transmembrane region" description="Helical" evidence="7">
    <location>
        <begin position="103"/>
        <end position="132"/>
    </location>
</feature>
<keyword evidence="5 7" id="KW-1133">Transmembrane helix</keyword>
<accession>R3U9D4</accession>
<feature type="transmembrane region" description="Helical" evidence="7">
    <location>
        <begin position="358"/>
        <end position="381"/>
    </location>
</feature>
<feature type="transmembrane region" description="Helical" evidence="7">
    <location>
        <begin position="144"/>
        <end position="165"/>
    </location>
</feature>
<evidence type="ECO:0000256" key="4">
    <source>
        <dbReference type="ARBA" id="ARBA00022692"/>
    </source>
</evidence>
<feature type="transmembrane region" description="Helical" evidence="7">
    <location>
        <begin position="227"/>
        <end position="253"/>
    </location>
</feature>
<dbReference type="GO" id="GO:0022857">
    <property type="term" value="F:transmembrane transporter activity"/>
    <property type="evidence" value="ECO:0007669"/>
    <property type="project" value="InterPro"/>
</dbReference>
<organism evidence="9 10">
    <name type="scientific">Enterococcus caccae ATCC BAA-1240</name>
    <dbReference type="NCBI Taxonomy" id="1158612"/>
    <lineage>
        <taxon>Bacteria</taxon>
        <taxon>Bacillati</taxon>
        <taxon>Bacillota</taxon>
        <taxon>Bacilli</taxon>
        <taxon>Lactobacillales</taxon>
        <taxon>Enterococcaceae</taxon>
        <taxon>Enterococcus</taxon>
    </lineage>
</organism>
<dbReference type="InterPro" id="IPR020846">
    <property type="entry name" value="MFS_dom"/>
</dbReference>
<dbReference type="Gene3D" id="1.20.1250.20">
    <property type="entry name" value="MFS general substrate transporter like domains"/>
    <property type="match status" value="1"/>
</dbReference>
<feature type="transmembrane region" description="Helical" evidence="7">
    <location>
        <begin position="290"/>
        <end position="311"/>
    </location>
</feature>
<feature type="transmembrane region" description="Helical" evidence="7">
    <location>
        <begin position="14"/>
        <end position="36"/>
    </location>
</feature>
<comment type="subcellular location">
    <subcellularLocation>
        <location evidence="1">Cell membrane</location>
        <topology evidence="1">Multi-pass membrane protein</topology>
    </subcellularLocation>
</comment>
<keyword evidence="3" id="KW-1003">Cell membrane</keyword>
<evidence type="ECO:0000256" key="2">
    <source>
        <dbReference type="ARBA" id="ARBA00022448"/>
    </source>
</evidence>
<gene>
    <name evidence="9" type="ORF">UC7_00497</name>
</gene>
<proteinExistence type="predicted"/>
<evidence type="ECO:0000313" key="9">
    <source>
        <dbReference type="EMBL" id="EOL50078.1"/>
    </source>
</evidence>
<dbReference type="PATRIC" id="fig|1158612.3.peg.501"/>
<evidence type="ECO:0000256" key="1">
    <source>
        <dbReference type="ARBA" id="ARBA00004651"/>
    </source>
</evidence>
<feature type="transmembrane region" description="Helical" evidence="7">
    <location>
        <begin position="77"/>
        <end position="97"/>
    </location>
</feature>
<keyword evidence="2" id="KW-0813">Transport</keyword>
<protein>
    <recommendedName>
        <fullName evidence="8">Major facilitator superfamily (MFS) profile domain-containing protein</fullName>
    </recommendedName>
</protein>
<dbReference type="InterPro" id="IPR022324">
    <property type="entry name" value="Bacilysin_exporter_BacE_put"/>
</dbReference>
<keyword evidence="10" id="KW-1185">Reference proteome</keyword>
<dbReference type="AlphaFoldDB" id="R3U9D4"/>
<dbReference type="eggNOG" id="COG2814">
    <property type="taxonomic scope" value="Bacteria"/>
</dbReference>
<dbReference type="GO" id="GO:0005886">
    <property type="term" value="C:plasma membrane"/>
    <property type="evidence" value="ECO:0007669"/>
    <property type="project" value="UniProtKB-SubCell"/>
</dbReference>
<keyword evidence="6 7" id="KW-0472">Membrane</keyword>
<dbReference type="PANTHER" id="PTHR43266:SF9">
    <property type="entry name" value="PERMEASE, MAJOR FACILITATOR SUPERFAMILY-RELATED"/>
    <property type="match status" value="1"/>
</dbReference>
<feature type="transmembrane region" description="Helical" evidence="7">
    <location>
        <begin position="323"/>
        <end position="346"/>
    </location>
</feature>
<feature type="transmembrane region" description="Helical" evidence="7">
    <location>
        <begin position="259"/>
        <end position="278"/>
    </location>
</feature>
<evidence type="ECO:0000256" key="7">
    <source>
        <dbReference type="SAM" id="Phobius"/>
    </source>
</evidence>
<keyword evidence="4 7" id="KW-0812">Transmembrane</keyword>
<evidence type="ECO:0000256" key="6">
    <source>
        <dbReference type="ARBA" id="ARBA00023136"/>
    </source>
</evidence>
<dbReference type="EMBL" id="AJAU01000006">
    <property type="protein sequence ID" value="EOL50078.1"/>
    <property type="molecule type" value="Genomic_DNA"/>
</dbReference>
<dbReference type="SUPFAM" id="SSF103473">
    <property type="entry name" value="MFS general substrate transporter"/>
    <property type="match status" value="1"/>
</dbReference>
<feature type="transmembrane region" description="Helical" evidence="7">
    <location>
        <begin position="387"/>
        <end position="410"/>
    </location>
</feature>
<dbReference type="PRINTS" id="PR01988">
    <property type="entry name" value="EXPORTERBACE"/>
</dbReference>
<name>R3U9D4_9ENTE</name>
<reference evidence="9 10" key="1">
    <citation type="submission" date="2013-02" db="EMBL/GenBank/DDBJ databases">
        <title>The Genome Sequence of Enterococcus caccae BAA-1240.</title>
        <authorList>
            <consortium name="The Broad Institute Genome Sequencing Platform"/>
            <consortium name="The Broad Institute Genome Sequencing Center for Infectious Disease"/>
            <person name="Earl A.M."/>
            <person name="Gilmore M.S."/>
            <person name="Lebreton F."/>
            <person name="Walker B."/>
            <person name="Young S.K."/>
            <person name="Zeng Q."/>
            <person name="Gargeya S."/>
            <person name="Fitzgerald M."/>
            <person name="Haas B."/>
            <person name="Abouelleil A."/>
            <person name="Alvarado L."/>
            <person name="Arachchi H.M."/>
            <person name="Berlin A.M."/>
            <person name="Chapman S.B."/>
            <person name="Dewar J."/>
            <person name="Goldberg J."/>
            <person name="Griggs A."/>
            <person name="Gujja S."/>
            <person name="Hansen M."/>
            <person name="Howarth C."/>
            <person name="Imamovic A."/>
            <person name="Larimer J."/>
            <person name="McCowan C."/>
            <person name="Murphy C."/>
            <person name="Neiman D."/>
            <person name="Pearson M."/>
            <person name="Priest M."/>
            <person name="Roberts A."/>
            <person name="Saif S."/>
            <person name="Shea T."/>
            <person name="Sisk P."/>
            <person name="Sykes S."/>
            <person name="Wortman J."/>
            <person name="Nusbaum C."/>
            <person name="Birren B."/>
        </authorList>
    </citation>
    <scope>NUCLEOTIDE SEQUENCE [LARGE SCALE GENOMIC DNA]</scope>
    <source>
        <strain evidence="9 10">ATCC BAA-1240</strain>
    </source>
</reference>
<dbReference type="STRING" id="317735.RU98_GL000997"/>
<evidence type="ECO:0000259" key="8">
    <source>
        <dbReference type="PROSITE" id="PS50850"/>
    </source>
</evidence>
<feature type="transmembrane region" description="Helical" evidence="7">
    <location>
        <begin position="171"/>
        <end position="191"/>
    </location>
</feature>
<dbReference type="Pfam" id="PF07690">
    <property type="entry name" value="MFS_1"/>
    <property type="match status" value="1"/>
</dbReference>
<dbReference type="Proteomes" id="UP000013840">
    <property type="component" value="Unassembled WGS sequence"/>
</dbReference>
<sequence>MWGEEKMKKDQRNIVYLILGQMISVFGGAILRFALSLFVLDQTGRADIFATVLAVSSIPVLFAPIGGAIADRFDRRMLMVLMDISNAILAILLFFVLGMNQSVFLIGILLFILSIVGSFDTPVVTASIPLLVDESELEKVNGMVNGVLSMSNVVAPIIGGILYSLLGAQVLVISSTLFFILAAIIESFIHIPFEKRALEKGVLKTLTSDLIEGFKEVRRNQVILKSILIAALVNFILASFFIVGTPVILRVVLQANDSMYGLGMSIVSLSTILGAVFASYFTKKLRLNNLYLTFTLSGLLLFAMNIGLTFAGTSAGNRVGFTLFVITGAPIGMLMSIISIYLISMVQRVTPKENLGKIMATIVACAQCAVPLGQVMIGMIFKQTSTNIFLPLSVVASVVLLISVLCYYLFKKTTEADIYRIKE</sequence>
<dbReference type="CDD" id="cd06173">
    <property type="entry name" value="MFS_MefA_like"/>
    <property type="match status" value="1"/>
</dbReference>
<evidence type="ECO:0000256" key="3">
    <source>
        <dbReference type="ARBA" id="ARBA00022475"/>
    </source>
</evidence>
<dbReference type="PANTHER" id="PTHR43266">
    <property type="entry name" value="MACROLIDE-EFFLUX PROTEIN"/>
    <property type="match status" value="1"/>
</dbReference>
<evidence type="ECO:0000313" key="10">
    <source>
        <dbReference type="Proteomes" id="UP000013840"/>
    </source>
</evidence>
<comment type="caution">
    <text evidence="9">The sequence shown here is derived from an EMBL/GenBank/DDBJ whole genome shotgun (WGS) entry which is preliminary data.</text>
</comment>
<dbReference type="InterPro" id="IPR036259">
    <property type="entry name" value="MFS_trans_sf"/>
</dbReference>